<dbReference type="PANTHER" id="PTHR14363">
    <property type="entry name" value="HEPARANASE-RELATED"/>
    <property type="match status" value="1"/>
</dbReference>
<dbReference type="FunFam" id="3.20.20.80:FF:000023">
    <property type="entry name" value="heparanase-like protein 3"/>
    <property type="match status" value="1"/>
</dbReference>
<comment type="subcellular location">
    <subcellularLocation>
        <location evidence="10">Lysosome membrane</location>
        <topology evidence="10">Peripheral membrane protein</topology>
    </subcellularLocation>
    <subcellularLocation>
        <location evidence="1">Secreted</location>
    </subcellularLocation>
</comment>
<feature type="domain" description="Remorin C-terminal" evidence="15">
    <location>
        <begin position="840"/>
        <end position="942"/>
    </location>
</feature>
<evidence type="ECO:0000256" key="4">
    <source>
        <dbReference type="ARBA" id="ARBA00022525"/>
    </source>
</evidence>
<comment type="similarity">
    <text evidence="3">Belongs to the glycosyl hydrolase 79 family.</text>
</comment>
<dbReference type="GO" id="GO:0009505">
    <property type="term" value="C:plant-type cell wall"/>
    <property type="evidence" value="ECO:0007669"/>
    <property type="project" value="TreeGrafter"/>
</dbReference>
<dbReference type="SUPFAM" id="SSF51445">
    <property type="entry name" value="(Trans)glycosidases"/>
    <property type="match status" value="1"/>
</dbReference>
<feature type="compositionally biased region" description="Basic and acidic residues" evidence="13">
    <location>
        <begin position="666"/>
        <end position="683"/>
    </location>
</feature>
<evidence type="ECO:0000256" key="14">
    <source>
        <dbReference type="SAM" id="SignalP"/>
    </source>
</evidence>
<evidence type="ECO:0000313" key="17">
    <source>
        <dbReference type="Proteomes" id="UP000824120"/>
    </source>
</evidence>
<sequence length="947" mass="105849">MVSRRTRFFCLVFLVSLCFFNLSNSDELKVMVKGVTSIAQTDDNFICATLDWWPENKCDYNQCPWGKAGLLNLDLKNRILTNAVKAFNPLRLRIGGSLQDQVYYKVGNYPKNCSNFEKKSDGLFGFSDGCLHMNRWDELHDMFNKTGAAITFSFNALIGRIPSDENNTTLWVGDWNHYNAKSLMKYTINKGYKIDSYELGNELCGSGVAAKIKAHQYGNDVKKLKKLVTHMYPNPANRPKILAPGGFYDQKWFQEFLQTTGPGVVDGLTHHIYNLGAGVDPTLIDKLQNPFYLSQIAQTFKNVENDAKLFSPSSGPWVGESGGAYNSGGKTTSHTFVNGFWYLDQLGMTSTFNHKVYCRQSLIGGNYGLLNTTSFIPNPDYYGALLWHKLMGKNVLSITHEGSPYIRTYAHCSKTSGITVLLINMDKSTTFDVSVVNDLNMYADSVASVEYINTNPDSVESIHPREEYHLTPKDGNIQSDVLLLNGTPLKLTSSSDIPVMKPKLVDPTLPIIVAPQSIIFATLRGFQAPALKLLYSTLSVLLSLFLLLLQYKAPLHKERMDMLKQMRVKFTGIGEEEKGSSSSSTRDRTIPPQKTQPFKDTKRLPSWLHKQFIRTMSRDYDSSDSVDYPAAVAAAAFAVTSIEEKSEYDHRRTNSGGDKTLTKIKSKAEDNDKKPEKLSDEASKSSSKLPYKSDPIRSTTINPEPVKSVPSIKKKPTFGDSKPESEVVEKAKKAPSFRKMPTFGDSKPESEVAEKAKKAPSIKKTPTFGDSKPESEVAEKAKRAPSMKRASTFPDQSIDIRPPKAPEVPVSAPAVPPTRQSSSQPGMAKAPNTIKPASGNSQADIWEKEEMEKIRIRYKKLINEIVDWETKKKKKAKHDLEKVEAELDRRRAKARKHFNNEVGRIESIAGGAKEQADQHRKNEELKVIEKANKIRVTGKLPSTCSCF</sequence>
<keyword evidence="5 14" id="KW-0732">Signal</keyword>
<accession>A0A9J5YUS0</accession>
<evidence type="ECO:0000256" key="13">
    <source>
        <dbReference type="SAM" id="MobiDB-lite"/>
    </source>
</evidence>
<dbReference type="Pfam" id="PF03763">
    <property type="entry name" value="Remorin_C"/>
    <property type="match status" value="1"/>
</dbReference>
<keyword evidence="6" id="KW-0378">Hydrolase</keyword>
<feature type="signal peptide" evidence="14">
    <location>
        <begin position="1"/>
        <end position="25"/>
    </location>
</feature>
<keyword evidence="8" id="KW-0325">Glycoprotein</keyword>
<evidence type="ECO:0000256" key="8">
    <source>
        <dbReference type="ARBA" id="ARBA00023180"/>
    </source>
</evidence>
<dbReference type="EMBL" id="JACXVP010000005">
    <property type="protein sequence ID" value="KAG5603528.1"/>
    <property type="molecule type" value="Genomic_DNA"/>
</dbReference>
<evidence type="ECO:0000256" key="5">
    <source>
        <dbReference type="ARBA" id="ARBA00022729"/>
    </source>
</evidence>
<evidence type="ECO:0000256" key="10">
    <source>
        <dbReference type="ARBA" id="ARBA00023765"/>
    </source>
</evidence>
<reference evidence="16 17" key="1">
    <citation type="submission" date="2020-09" db="EMBL/GenBank/DDBJ databases">
        <title>De no assembly of potato wild relative species, Solanum commersonii.</title>
        <authorList>
            <person name="Cho K."/>
        </authorList>
    </citation>
    <scope>NUCLEOTIDE SEQUENCE [LARGE SCALE GENOMIC DNA]</scope>
    <source>
        <strain evidence="16">LZ3.2</strain>
        <tissue evidence="16">Leaf</tissue>
    </source>
</reference>
<evidence type="ECO:0000256" key="12">
    <source>
        <dbReference type="SAM" id="Coils"/>
    </source>
</evidence>
<feature type="region of interest" description="Disordered" evidence="13">
    <location>
        <begin position="574"/>
        <end position="601"/>
    </location>
</feature>
<dbReference type="InterPro" id="IPR005199">
    <property type="entry name" value="Glyco_hydro_79"/>
</dbReference>
<evidence type="ECO:0000256" key="1">
    <source>
        <dbReference type="ARBA" id="ARBA00004613"/>
    </source>
</evidence>
<comment type="similarity">
    <text evidence="2">Belongs to the remorin family.</text>
</comment>
<feature type="compositionally biased region" description="Basic and acidic residues" evidence="13">
    <location>
        <begin position="575"/>
        <end position="589"/>
    </location>
</feature>
<evidence type="ECO:0000256" key="7">
    <source>
        <dbReference type="ARBA" id="ARBA00023136"/>
    </source>
</evidence>
<feature type="chain" id="PRO_5039902767" description="Remorin C-terminal domain-containing protein" evidence="14">
    <location>
        <begin position="26"/>
        <end position="947"/>
    </location>
</feature>
<dbReference type="Gene3D" id="3.20.20.80">
    <property type="entry name" value="Glycosidases"/>
    <property type="match status" value="1"/>
</dbReference>
<comment type="function">
    <text evidence="11">Endoglycosidase which is a cell surface and extracellular matrix-degrading enzyme. Cleaves heparan sulfate proteoglycans (HSPGs) into heparan sulfate side chains and core proteoglycans.</text>
</comment>
<feature type="coiled-coil region" evidence="12">
    <location>
        <begin position="851"/>
        <end position="900"/>
    </location>
</feature>
<feature type="compositionally biased region" description="Basic and acidic residues" evidence="13">
    <location>
        <begin position="746"/>
        <end position="757"/>
    </location>
</feature>
<feature type="compositionally biased region" description="Basic and acidic residues" evidence="13">
    <location>
        <begin position="721"/>
        <end position="732"/>
    </location>
</feature>
<dbReference type="Pfam" id="PF03662">
    <property type="entry name" value="Glyco_hydro_79n"/>
    <property type="match status" value="1"/>
</dbReference>
<dbReference type="OrthoDB" id="726732at2759"/>
<keyword evidence="12" id="KW-0175">Coiled coil</keyword>
<evidence type="ECO:0000256" key="6">
    <source>
        <dbReference type="ARBA" id="ARBA00022801"/>
    </source>
</evidence>
<dbReference type="GO" id="GO:0005576">
    <property type="term" value="C:extracellular region"/>
    <property type="evidence" value="ECO:0007669"/>
    <property type="project" value="UniProtKB-SubCell"/>
</dbReference>
<dbReference type="Proteomes" id="UP000824120">
    <property type="component" value="Chromosome 5"/>
</dbReference>
<dbReference type="InterPro" id="IPR017853">
    <property type="entry name" value="GH"/>
</dbReference>
<evidence type="ECO:0000256" key="11">
    <source>
        <dbReference type="ARBA" id="ARBA00055929"/>
    </source>
</evidence>
<dbReference type="AlphaFoldDB" id="A0A9J5YUS0"/>
<protein>
    <recommendedName>
        <fullName evidence="15">Remorin C-terminal domain-containing protein</fullName>
    </recommendedName>
</protein>
<evidence type="ECO:0000256" key="2">
    <source>
        <dbReference type="ARBA" id="ARBA00005711"/>
    </source>
</evidence>
<name>A0A9J5YUS0_SOLCO</name>
<evidence type="ECO:0000256" key="9">
    <source>
        <dbReference type="ARBA" id="ARBA00023228"/>
    </source>
</evidence>
<comment type="caution">
    <text evidence="16">The sequence shown here is derived from an EMBL/GenBank/DDBJ whole genome shotgun (WGS) entry which is preliminary data.</text>
</comment>
<evidence type="ECO:0000259" key="15">
    <source>
        <dbReference type="Pfam" id="PF03763"/>
    </source>
</evidence>
<dbReference type="GO" id="GO:0004566">
    <property type="term" value="F:beta-glucuronidase activity"/>
    <property type="evidence" value="ECO:0007669"/>
    <property type="project" value="TreeGrafter"/>
</dbReference>
<organism evidence="16 17">
    <name type="scientific">Solanum commersonii</name>
    <name type="common">Commerson's wild potato</name>
    <name type="synonym">Commerson's nightshade</name>
    <dbReference type="NCBI Taxonomy" id="4109"/>
    <lineage>
        <taxon>Eukaryota</taxon>
        <taxon>Viridiplantae</taxon>
        <taxon>Streptophyta</taxon>
        <taxon>Embryophyta</taxon>
        <taxon>Tracheophyta</taxon>
        <taxon>Spermatophyta</taxon>
        <taxon>Magnoliopsida</taxon>
        <taxon>eudicotyledons</taxon>
        <taxon>Gunneridae</taxon>
        <taxon>Pentapetalae</taxon>
        <taxon>asterids</taxon>
        <taxon>lamiids</taxon>
        <taxon>Solanales</taxon>
        <taxon>Solanaceae</taxon>
        <taxon>Solanoideae</taxon>
        <taxon>Solaneae</taxon>
        <taxon>Solanum</taxon>
    </lineage>
</organism>
<keyword evidence="9" id="KW-0458">Lysosome</keyword>
<evidence type="ECO:0000256" key="3">
    <source>
        <dbReference type="ARBA" id="ARBA00009800"/>
    </source>
</evidence>
<keyword evidence="4" id="KW-0964">Secreted</keyword>
<keyword evidence="7" id="KW-0472">Membrane</keyword>
<proteinExistence type="inferred from homology"/>
<evidence type="ECO:0000313" key="16">
    <source>
        <dbReference type="EMBL" id="KAG5603528.1"/>
    </source>
</evidence>
<keyword evidence="17" id="KW-1185">Reference proteome</keyword>
<gene>
    <name evidence="16" type="ORF">H5410_025020</name>
</gene>
<dbReference type="InterPro" id="IPR005516">
    <property type="entry name" value="Remorin_C"/>
</dbReference>
<dbReference type="GO" id="GO:0005765">
    <property type="term" value="C:lysosomal membrane"/>
    <property type="evidence" value="ECO:0007669"/>
    <property type="project" value="UniProtKB-SubCell"/>
</dbReference>
<feature type="region of interest" description="Disordered" evidence="13">
    <location>
        <begin position="646"/>
        <end position="846"/>
    </location>
</feature>
<feature type="compositionally biased region" description="Basic and acidic residues" evidence="13">
    <location>
        <begin position="771"/>
        <end position="782"/>
    </location>
</feature>
<dbReference type="PANTHER" id="PTHR14363:SF13">
    <property type="entry name" value="OS07G0598400 PROTEIN"/>
    <property type="match status" value="1"/>
</dbReference>